<dbReference type="SUPFAM" id="SSF64356">
    <property type="entry name" value="SNARE-like"/>
    <property type="match status" value="1"/>
</dbReference>
<dbReference type="AlphaFoldDB" id="A0A9W8ECF0"/>
<dbReference type="CDD" id="cd14854">
    <property type="entry name" value="TRAPPC2L"/>
    <property type="match status" value="1"/>
</dbReference>
<dbReference type="Pfam" id="PF04628">
    <property type="entry name" value="Sedlin_N"/>
    <property type="match status" value="1"/>
</dbReference>
<dbReference type="InterPro" id="IPR044760">
    <property type="entry name" value="TRAPPC2L"/>
</dbReference>
<dbReference type="EMBL" id="JANBQB010000362">
    <property type="protein sequence ID" value="KAJ1977266.1"/>
    <property type="molecule type" value="Genomic_DNA"/>
</dbReference>
<name>A0A9W8ECF0_9FUNG</name>
<keyword evidence="4" id="KW-1185">Reference proteome</keyword>
<dbReference type="PANTHER" id="PTHR12403">
    <property type="entry name" value="TRAFFICKING PROTEIN PARTICLE COMPLEX SUBUNIT 2"/>
    <property type="match status" value="1"/>
</dbReference>
<comment type="similarity">
    <text evidence="1">Belongs to the TRAPP small subunits family. Sedlin subfamily.</text>
</comment>
<comment type="caution">
    <text evidence="3">The sequence shown here is derived from an EMBL/GenBank/DDBJ whole genome shotgun (WGS) entry which is preliminary data.</text>
</comment>
<organism evidence="3 4">
    <name type="scientific">Dimargaris verticillata</name>
    <dbReference type="NCBI Taxonomy" id="2761393"/>
    <lineage>
        <taxon>Eukaryota</taxon>
        <taxon>Fungi</taxon>
        <taxon>Fungi incertae sedis</taxon>
        <taxon>Zoopagomycota</taxon>
        <taxon>Kickxellomycotina</taxon>
        <taxon>Dimargaritomycetes</taxon>
        <taxon>Dimargaritales</taxon>
        <taxon>Dimargaritaceae</taxon>
        <taxon>Dimargaris</taxon>
    </lineage>
</organism>
<evidence type="ECO:0000256" key="2">
    <source>
        <dbReference type="ARBA" id="ARBA00024408"/>
    </source>
</evidence>
<evidence type="ECO:0000256" key="1">
    <source>
        <dbReference type="ARBA" id="ARBA00006626"/>
    </source>
</evidence>
<dbReference type="GO" id="GO:0006888">
    <property type="term" value="P:endoplasmic reticulum to Golgi vesicle-mediated transport"/>
    <property type="evidence" value="ECO:0007669"/>
    <property type="project" value="InterPro"/>
</dbReference>
<gene>
    <name evidence="3" type="ORF">H4R34_003647</name>
</gene>
<protein>
    <recommendedName>
        <fullName evidence="2">Trafficking protein particle complex subunit 2-like protein</fullName>
    </recommendedName>
</protein>
<dbReference type="InterPro" id="IPR011012">
    <property type="entry name" value="Longin-like_dom_sf"/>
</dbReference>
<dbReference type="Gene3D" id="3.30.450.70">
    <property type="match status" value="1"/>
</dbReference>
<evidence type="ECO:0000313" key="3">
    <source>
        <dbReference type="EMBL" id="KAJ1977266.1"/>
    </source>
</evidence>
<sequence>MRINCVAIIGKQNNPLYVRSLDGAEDDLKYHYICHTSCDVIDEKLAGDTKTYDMFLGLLQTVGDLAVYGYVTNTRVKFIVVITIPETIVKDSDMRNIFRDVHAAYISLASNPFYDIDSTVPINSRNFDSFIEVIGKRDY</sequence>
<dbReference type="OrthoDB" id="18320at2759"/>
<dbReference type="Proteomes" id="UP001151582">
    <property type="component" value="Unassembled WGS sequence"/>
</dbReference>
<evidence type="ECO:0000313" key="4">
    <source>
        <dbReference type="Proteomes" id="UP001151582"/>
    </source>
</evidence>
<accession>A0A9W8ECF0</accession>
<proteinExistence type="inferred from homology"/>
<dbReference type="InterPro" id="IPR006722">
    <property type="entry name" value="Sedlin"/>
</dbReference>
<dbReference type="GO" id="GO:0005737">
    <property type="term" value="C:cytoplasm"/>
    <property type="evidence" value="ECO:0007669"/>
    <property type="project" value="GOC"/>
</dbReference>
<reference evidence="3" key="1">
    <citation type="submission" date="2022-07" db="EMBL/GenBank/DDBJ databases">
        <title>Phylogenomic reconstructions and comparative analyses of Kickxellomycotina fungi.</title>
        <authorList>
            <person name="Reynolds N.K."/>
            <person name="Stajich J.E."/>
            <person name="Barry K."/>
            <person name="Grigoriev I.V."/>
            <person name="Crous P."/>
            <person name="Smith M.E."/>
        </authorList>
    </citation>
    <scope>NUCLEOTIDE SEQUENCE</scope>
    <source>
        <strain evidence="3">RSA 567</strain>
    </source>
</reference>